<dbReference type="InterPro" id="IPR000468">
    <property type="entry name" value="Barstar"/>
</dbReference>
<feature type="domain" description="Barstar (barnase inhibitor)" evidence="2">
    <location>
        <begin position="1"/>
        <end position="78"/>
    </location>
</feature>
<reference evidence="3 4" key="1">
    <citation type="journal article" date="2019" name="Environ. Microbiol.">
        <title>Species interactions and distinct microbial communities in high Arctic permafrost affected cryosols are associated with the CH4 and CO2 gas fluxes.</title>
        <authorList>
            <person name="Altshuler I."/>
            <person name="Hamel J."/>
            <person name="Turney S."/>
            <person name="Magnuson E."/>
            <person name="Levesque R."/>
            <person name="Greer C."/>
            <person name="Whyte L.G."/>
        </authorList>
    </citation>
    <scope>NUCLEOTIDE SEQUENCE [LARGE SCALE GENOMIC DNA]</scope>
    <source>
        <strain evidence="3 4">S9.2P</strain>
    </source>
</reference>
<dbReference type="InterPro" id="IPR035905">
    <property type="entry name" value="Barstar-like_sf"/>
</dbReference>
<name>A0A502GUZ8_9BACT</name>
<dbReference type="SUPFAM" id="SSF52038">
    <property type="entry name" value="Barstar-related"/>
    <property type="match status" value="1"/>
</dbReference>
<dbReference type="Proteomes" id="UP000317646">
    <property type="component" value="Unassembled WGS sequence"/>
</dbReference>
<comment type="similarity">
    <text evidence="1">Belongs to the barstar family.</text>
</comment>
<organism evidence="3 4">
    <name type="scientific">Hymenobacter nivis</name>
    <dbReference type="NCBI Taxonomy" id="1850093"/>
    <lineage>
        <taxon>Bacteria</taxon>
        <taxon>Pseudomonadati</taxon>
        <taxon>Bacteroidota</taxon>
        <taxon>Cytophagia</taxon>
        <taxon>Cytophagales</taxon>
        <taxon>Hymenobacteraceae</taxon>
        <taxon>Hymenobacter</taxon>
    </lineage>
</organism>
<dbReference type="AlphaFoldDB" id="A0A502GUZ8"/>
<proteinExistence type="inferred from homology"/>
<sequence>MTIDLTNVDTKAAFHMTMKRELCFPDWYGVSWDAFWDAIIAVVEMPDRVVLRNWETFAQACPKDMLILRQIMTDYQYEKPDKQILLEA</sequence>
<dbReference type="EMBL" id="RCYZ01000005">
    <property type="protein sequence ID" value="TPG65465.1"/>
    <property type="molecule type" value="Genomic_DNA"/>
</dbReference>
<dbReference type="Pfam" id="PF01337">
    <property type="entry name" value="Barstar"/>
    <property type="match status" value="1"/>
</dbReference>
<evidence type="ECO:0000259" key="2">
    <source>
        <dbReference type="Pfam" id="PF01337"/>
    </source>
</evidence>
<dbReference type="Gene3D" id="3.30.370.10">
    <property type="entry name" value="Barstar-like"/>
    <property type="match status" value="1"/>
</dbReference>
<dbReference type="OrthoDB" id="7575400at2"/>
<evidence type="ECO:0000313" key="3">
    <source>
        <dbReference type="EMBL" id="TPG65465.1"/>
    </source>
</evidence>
<dbReference type="RefSeq" id="WP_140467370.1">
    <property type="nucleotide sequence ID" value="NZ_RCYZ01000005.1"/>
</dbReference>
<accession>A0A502GUZ8</accession>
<protein>
    <submittedName>
        <fullName evidence="3">Ribonuclease inhibitor</fullName>
    </submittedName>
</protein>
<evidence type="ECO:0000313" key="4">
    <source>
        <dbReference type="Proteomes" id="UP000317646"/>
    </source>
</evidence>
<evidence type="ECO:0000256" key="1">
    <source>
        <dbReference type="ARBA" id="ARBA00006845"/>
    </source>
</evidence>
<gene>
    <name evidence="3" type="ORF">EAH73_13420</name>
</gene>
<comment type="caution">
    <text evidence="3">The sequence shown here is derived from an EMBL/GenBank/DDBJ whole genome shotgun (WGS) entry which is preliminary data.</text>
</comment>
<keyword evidence="4" id="KW-1185">Reference proteome</keyword>